<dbReference type="SUPFAM" id="SSF53474">
    <property type="entry name" value="alpha/beta-Hydrolases"/>
    <property type="match status" value="1"/>
</dbReference>
<protein>
    <submittedName>
        <fullName evidence="2">Alpha/beta hydrolase</fullName>
    </submittedName>
</protein>
<dbReference type="KEGG" id="nba:CUN60_04415"/>
<accession>A0A2I7N533</accession>
<dbReference type="Proteomes" id="UP000236655">
    <property type="component" value="Chromosome"/>
</dbReference>
<dbReference type="Pfam" id="PF12146">
    <property type="entry name" value="Hydrolase_4"/>
    <property type="match status" value="1"/>
</dbReference>
<dbReference type="PANTHER" id="PTHR42103">
    <property type="entry name" value="ALPHA/BETA-HYDROLASES SUPERFAMILY PROTEIN"/>
    <property type="match status" value="1"/>
</dbReference>
<dbReference type="PANTHER" id="PTHR42103:SF2">
    <property type="entry name" value="AB HYDROLASE-1 DOMAIN-CONTAINING PROTEIN"/>
    <property type="match status" value="1"/>
</dbReference>
<sequence>MNSTSLILPKNARQLFIQGPAGLLDVLELSPKEAVRGVALIIHPDPKGGGTYTNKIVQTIAKVMNAKGYICYCPNLRGVGQSDGEHDFGNGEVDDGLAIYDYLRKLYPELPFTLAGFSFGSAVVSNVAAKREHQQLLLVGPAVTRYNVVVPDPSKTFIVHGKDDEVIPLDAVYLWAGKYDMPVSVFINTGHFFHGKLVQLQNYLSRILVV</sequence>
<proteinExistence type="predicted"/>
<dbReference type="InterPro" id="IPR022742">
    <property type="entry name" value="Hydrolase_4"/>
</dbReference>
<name>A0A2I7N533_9NEIS</name>
<dbReference type="InterPro" id="IPR029058">
    <property type="entry name" value="AB_hydrolase_fold"/>
</dbReference>
<feature type="domain" description="Serine aminopeptidase S33" evidence="1">
    <location>
        <begin position="48"/>
        <end position="145"/>
    </location>
</feature>
<dbReference type="GO" id="GO:0016787">
    <property type="term" value="F:hydrolase activity"/>
    <property type="evidence" value="ECO:0007669"/>
    <property type="project" value="UniProtKB-KW"/>
</dbReference>
<keyword evidence="2" id="KW-0378">Hydrolase</keyword>
<organism evidence="2 3">
    <name type="scientific">Aquella oligotrophica</name>
    <dbReference type="NCBI Taxonomy" id="2067065"/>
    <lineage>
        <taxon>Bacteria</taxon>
        <taxon>Pseudomonadati</taxon>
        <taxon>Pseudomonadota</taxon>
        <taxon>Betaproteobacteria</taxon>
        <taxon>Neisseriales</taxon>
        <taxon>Neisseriaceae</taxon>
        <taxon>Aquella</taxon>
    </lineage>
</organism>
<dbReference type="EMBL" id="CP024847">
    <property type="protein sequence ID" value="AUR51562.1"/>
    <property type="molecule type" value="Genomic_DNA"/>
</dbReference>
<evidence type="ECO:0000259" key="1">
    <source>
        <dbReference type="Pfam" id="PF12146"/>
    </source>
</evidence>
<keyword evidence="3" id="KW-1185">Reference proteome</keyword>
<dbReference type="OrthoDB" id="9800435at2"/>
<dbReference type="RefSeq" id="WP_102950861.1">
    <property type="nucleotide sequence ID" value="NZ_CP024847.1"/>
</dbReference>
<dbReference type="AlphaFoldDB" id="A0A2I7N533"/>
<dbReference type="Gene3D" id="3.40.50.1820">
    <property type="entry name" value="alpha/beta hydrolase"/>
    <property type="match status" value="1"/>
</dbReference>
<evidence type="ECO:0000313" key="3">
    <source>
        <dbReference type="Proteomes" id="UP000236655"/>
    </source>
</evidence>
<evidence type="ECO:0000313" key="2">
    <source>
        <dbReference type="EMBL" id="AUR51562.1"/>
    </source>
</evidence>
<gene>
    <name evidence="2" type="ORF">CUN60_04415</name>
</gene>
<reference evidence="3" key="1">
    <citation type="submission" date="2017-11" db="EMBL/GenBank/DDBJ databases">
        <authorList>
            <person name="Chan K.G."/>
            <person name="Lee L.S."/>
        </authorList>
    </citation>
    <scope>NUCLEOTIDE SEQUENCE [LARGE SCALE GENOMIC DNA]</scope>
    <source>
        <strain evidence="3">DSM 100970</strain>
    </source>
</reference>